<feature type="compositionally biased region" description="Basic and acidic residues" evidence="12">
    <location>
        <begin position="270"/>
        <end position="285"/>
    </location>
</feature>
<dbReference type="GO" id="GO:0009279">
    <property type="term" value="C:cell outer membrane"/>
    <property type="evidence" value="ECO:0007669"/>
    <property type="project" value="UniProtKB-SubCell"/>
</dbReference>
<gene>
    <name evidence="16" type="ORF">EDI28_07925</name>
</gene>
<dbReference type="Pfam" id="PF00593">
    <property type="entry name" value="TonB_dep_Rec_b-barrel"/>
    <property type="match status" value="1"/>
</dbReference>
<keyword evidence="9 10" id="KW-0998">Cell outer membrane</keyword>
<dbReference type="InterPro" id="IPR039426">
    <property type="entry name" value="TonB-dep_rcpt-like"/>
</dbReference>
<evidence type="ECO:0000256" key="1">
    <source>
        <dbReference type="ARBA" id="ARBA00004571"/>
    </source>
</evidence>
<dbReference type="GO" id="GO:0038023">
    <property type="term" value="F:signaling receptor activity"/>
    <property type="evidence" value="ECO:0007669"/>
    <property type="project" value="InterPro"/>
</dbReference>
<dbReference type="GO" id="GO:0015891">
    <property type="term" value="P:siderophore transport"/>
    <property type="evidence" value="ECO:0007669"/>
    <property type="project" value="InterPro"/>
</dbReference>
<dbReference type="InterPro" id="IPR012910">
    <property type="entry name" value="Plug_dom"/>
</dbReference>
<dbReference type="Gene3D" id="2.170.130.10">
    <property type="entry name" value="TonB-dependent receptor, plug domain"/>
    <property type="match status" value="1"/>
</dbReference>
<dbReference type="InterPro" id="IPR000531">
    <property type="entry name" value="Beta-barrel_TonB"/>
</dbReference>
<dbReference type="Proteomes" id="UP000287563">
    <property type="component" value="Unassembled WGS sequence"/>
</dbReference>
<evidence type="ECO:0000256" key="7">
    <source>
        <dbReference type="ARBA" id="ARBA00023136"/>
    </source>
</evidence>
<dbReference type="RefSeq" id="WP_128783288.1">
    <property type="nucleotide sequence ID" value="NZ_RJLM01000002.1"/>
</dbReference>
<comment type="caution">
    <text evidence="16">The sequence shown here is derived from an EMBL/GenBank/DDBJ whole genome shotgun (WGS) entry which is preliminary data.</text>
</comment>
<dbReference type="InterPro" id="IPR036942">
    <property type="entry name" value="Beta-barrel_TonB_sf"/>
</dbReference>
<dbReference type="AlphaFoldDB" id="A0A444JSW7"/>
<evidence type="ECO:0000256" key="12">
    <source>
        <dbReference type="SAM" id="MobiDB-lite"/>
    </source>
</evidence>
<feature type="region of interest" description="Disordered" evidence="12">
    <location>
        <begin position="262"/>
        <end position="285"/>
    </location>
</feature>
<evidence type="ECO:0000256" key="4">
    <source>
        <dbReference type="ARBA" id="ARBA00022452"/>
    </source>
</evidence>
<dbReference type="CDD" id="cd01347">
    <property type="entry name" value="ligand_gated_channel"/>
    <property type="match status" value="1"/>
</dbReference>
<feature type="domain" description="TonB-dependent receptor plug" evidence="15">
    <location>
        <begin position="53"/>
        <end position="163"/>
    </location>
</feature>
<keyword evidence="3 10" id="KW-0813">Transport</keyword>
<dbReference type="EMBL" id="RJLM01000002">
    <property type="protein sequence ID" value="RWX56201.1"/>
    <property type="molecule type" value="Genomic_DNA"/>
</dbReference>
<organism evidence="16 17">
    <name type="scientific">Photobacterium chitinilyticum</name>
    <dbReference type="NCBI Taxonomy" id="2485123"/>
    <lineage>
        <taxon>Bacteria</taxon>
        <taxon>Pseudomonadati</taxon>
        <taxon>Pseudomonadota</taxon>
        <taxon>Gammaproteobacteria</taxon>
        <taxon>Vibrionales</taxon>
        <taxon>Vibrionaceae</taxon>
        <taxon>Photobacterium</taxon>
    </lineage>
</organism>
<dbReference type="PROSITE" id="PS52016">
    <property type="entry name" value="TONB_DEPENDENT_REC_3"/>
    <property type="match status" value="1"/>
</dbReference>
<proteinExistence type="inferred from homology"/>
<dbReference type="Pfam" id="PF07715">
    <property type="entry name" value="Plug"/>
    <property type="match status" value="1"/>
</dbReference>
<evidence type="ECO:0000256" key="11">
    <source>
        <dbReference type="RuleBase" id="RU003357"/>
    </source>
</evidence>
<evidence type="ECO:0000256" key="3">
    <source>
        <dbReference type="ARBA" id="ARBA00022448"/>
    </source>
</evidence>
<sequence length="700" mass="78693">MKSTRKSFQYSVLATAIGASLIANTALAQELQVLEQTTVNSSVIGESHIDEVKSYAGNRTVVTSEQMEKTAVLSIDDALQRVPGVQVQDESGTGVLPNISVRGLKASRSGHAQFLMDGVPMTLAPYGHTGQSIFPATLSMLDRIDIVRGGATVQYGPNNVGGVINLVTKSIPEKWQTSIENKLTVFEGGDKPLNDFYLRTGGRVSDQFAIQLEGNVLQGETFRDNTDTDVTNFQVKTEWLIDDAQMLTAFVQRYDADTDMPGALTPADYDQDRSQSTRPHDHYEGETTRWNLRYNRLFNQFLFADYGEFDALVFGHTAKRNFEWGYNAVKGEHWADPGKPSTHLRTSPREFNVLGVEPRASFYIDGATVNQKLIVGMRFVNEDIDYKLTQTSFTDNTTKVPRDWSLDTKAWAAYISDEIKLANDKLTITPGIRYEHIDMDFVDIGKNTGDQNTVNEWLPGFTASYQLTDTWLAYTNAQRSLRAPQIAYIRGKADEGAEMAWNYELGGRYTQGRNSLNLALYRIDFDDQLQWNKTDQTFDNIGRTVHQGFEVEGFYVPDSLPLLTLHMGYNYLDAEQKEGTNKGNELPYVSKHQLLWDASYDLNGYETTVSGVYFSKSFSDNANTKEEDATGAKGEVPAYMVWNFNISKDLYKKDDSVLRAGFSVNNLFDEDYYFRGIDVSPVGRYPAPGRSFSLDVKYTF</sequence>
<dbReference type="OrthoDB" id="9760494at2"/>
<evidence type="ECO:0000313" key="16">
    <source>
        <dbReference type="EMBL" id="RWX56201.1"/>
    </source>
</evidence>
<evidence type="ECO:0000256" key="8">
    <source>
        <dbReference type="ARBA" id="ARBA00023170"/>
    </source>
</evidence>
<keyword evidence="5 10" id="KW-0812">Transmembrane</keyword>
<keyword evidence="6 11" id="KW-0798">TonB box</keyword>
<evidence type="ECO:0000259" key="14">
    <source>
        <dbReference type="Pfam" id="PF00593"/>
    </source>
</evidence>
<accession>A0A444JSW7</accession>
<name>A0A444JSW7_9GAMM</name>
<evidence type="ECO:0000256" key="6">
    <source>
        <dbReference type="ARBA" id="ARBA00023077"/>
    </source>
</evidence>
<keyword evidence="17" id="KW-1185">Reference proteome</keyword>
<keyword evidence="7 10" id="KW-0472">Membrane</keyword>
<dbReference type="PANTHER" id="PTHR30442:SF0">
    <property type="entry name" value="FE(3+) DICITRATE TRANSPORT PROTEIN FECA"/>
    <property type="match status" value="1"/>
</dbReference>
<evidence type="ECO:0000256" key="2">
    <source>
        <dbReference type="ARBA" id="ARBA00009810"/>
    </source>
</evidence>
<evidence type="ECO:0000256" key="13">
    <source>
        <dbReference type="SAM" id="SignalP"/>
    </source>
</evidence>
<evidence type="ECO:0000313" key="17">
    <source>
        <dbReference type="Proteomes" id="UP000287563"/>
    </source>
</evidence>
<keyword evidence="13" id="KW-0732">Signal</keyword>
<reference evidence="16 17" key="1">
    <citation type="submission" date="2018-11" db="EMBL/GenBank/DDBJ databases">
        <title>Photobacterium sp. BEI247 sp. nov., a marine bacterium isolated from Yongle Blue Hole in the South China Sea.</title>
        <authorList>
            <person name="Wang X."/>
        </authorList>
    </citation>
    <scope>NUCLEOTIDE SEQUENCE [LARGE SCALE GENOMIC DNA]</scope>
    <source>
        <strain evidence="17">BEI247</strain>
    </source>
</reference>
<evidence type="ECO:0000259" key="15">
    <source>
        <dbReference type="Pfam" id="PF07715"/>
    </source>
</evidence>
<evidence type="ECO:0000256" key="10">
    <source>
        <dbReference type="PROSITE-ProRule" id="PRU01360"/>
    </source>
</evidence>
<protein>
    <submittedName>
        <fullName evidence="16">TonB-dependent siderophore receptor</fullName>
    </submittedName>
</protein>
<dbReference type="NCBIfam" id="TIGR01783">
    <property type="entry name" value="TonB-siderophor"/>
    <property type="match status" value="1"/>
</dbReference>
<feature type="domain" description="TonB-dependent receptor-like beta-barrel" evidence="14">
    <location>
        <begin position="249"/>
        <end position="667"/>
    </location>
</feature>
<dbReference type="GO" id="GO:0015343">
    <property type="term" value="F:siderophore-iron transmembrane transporter activity"/>
    <property type="evidence" value="ECO:0007669"/>
    <property type="project" value="InterPro"/>
</dbReference>
<feature type="signal peptide" evidence="13">
    <location>
        <begin position="1"/>
        <end position="28"/>
    </location>
</feature>
<dbReference type="Gene3D" id="2.40.170.20">
    <property type="entry name" value="TonB-dependent receptor, beta-barrel domain"/>
    <property type="match status" value="1"/>
</dbReference>
<dbReference type="SUPFAM" id="SSF56935">
    <property type="entry name" value="Porins"/>
    <property type="match status" value="1"/>
</dbReference>
<dbReference type="InterPro" id="IPR037066">
    <property type="entry name" value="Plug_dom_sf"/>
</dbReference>
<comment type="subcellular location">
    <subcellularLocation>
        <location evidence="1 10">Cell outer membrane</location>
        <topology evidence="1 10">Multi-pass membrane protein</topology>
    </subcellularLocation>
</comment>
<evidence type="ECO:0000256" key="9">
    <source>
        <dbReference type="ARBA" id="ARBA00023237"/>
    </source>
</evidence>
<dbReference type="PANTHER" id="PTHR30442">
    <property type="entry name" value="IRON III DICITRATE TRANSPORT PROTEIN FECA"/>
    <property type="match status" value="1"/>
</dbReference>
<keyword evidence="8 16" id="KW-0675">Receptor</keyword>
<feature type="chain" id="PRO_5019223917" evidence="13">
    <location>
        <begin position="29"/>
        <end position="700"/>
    </location>
</feature>
<comment type="similarity">
    <text evidence="2 10 11">Belongs to the TonB-dependent receptor family.</text>
</comment>
<dbReference type="InterPro" id="IPR010105">
    <property type="entry name" value="TonB_sidphr_rcpt"/>
</dbReference>
<keyword evidence="4 10" id="KW-1134">Transmembrane beta strand</keyword>
<evidence type="ECO:0000256" key="5">
    <source>
        <dbReference type="ARBA" id="ARBA00022692"/>
    </source>
</evidence>